<dbReference type="PANTHER" id="PTHR37042">
    <property type="entry name" value="OUTER MEMBRANE PROTEIN RV1973"/>
    <property type="match status" value="1"/>
</dbReference>
<reference evidence="4" key="1">
    <citation type="submission" date="2016-10" db="EMBL/GenBank/DDBJ databases">
        <authorList>
            <person name="Varghese N."/>
            <person name="Submissions S."/>
        </authorList>
    </citation>
    <scope>NUCLEOTIDE SEQUENCE [LARGE SCALE GENOMIC DNA]</scope>
    <source>
        <strain evidence="4">CGMCC 4.6609</strain>
    </source>
</reference>
<dbReference type="PANTHER" id="PTHR37042:SF4">
    <property type="entry name" value="OUTER MEMBRANE PROTEIN RV1973"/>
    <property type="match status" value="1"/>
</dbReference>
<evidence type="ECO:0000256" key="2">
    <source>
        <dbReference type="ARBA" id="ARBA00023136"/>
    </source>
</evidence>
<dbReference type="GO" id="GO:0016020">
    <property type="term" value="C:membrane"/>
    <property type="evidence" value="ECO:0007669"/>
    <property type="project" value="UniProtKB-SubCell"/>
</dbReference>
<dbReference type="STRING" id="641025.SAMN05421507_101226"/>
<accession>A0A1H0E3K5</accession>
<gene>
    <name evidence="3" type="ORF">SAMN05421507_101226</name>
</gene>
<evidence type="ECO:0000313" key="3">
    <source>
        <dbReference type="EMBL" id="SDN76992.1"/>
    </source>
</evidence>
<dbReference type="InterPro" id="IPR032710">
    <property type="entry name" value="NTF2-like_dom_sf"/>
</dbReference>
<organism evidence="3 4">
    <name type="scientific">Lentzea jiangxiensis</name>
    <dbReference type="NCBI Taxonomy" id="641025"/>
    <lineage>
        <taxon>Bacteria</taxon>
        <taxon>Bacillati</taxon>
        <taxon>Actinomycetota</taxon>
        <taxon>Actinomycetes</taxon>
        <taxon>Pseudonocardiales</taxon>
        <taxon>Pseudonocardiaceae</taxon>
        <taxon>Lentzea</taxon>
    </lineage>
</organism>
<dbReference type="Proteomes" id="UP000199691">
    <property type="component" value="Unassembled WGS sequence"/>
</dbReference>
<protein>
    <submittedName>
        <fullName evidence="3">Mce-associated membrane protein</fullName>
    </submittedName>
</protein>
<dbReference type="SUPFAM" id="SSF54427">
    <property type="entry name" value="NTF2-like"/>
    <property type="match status" value="1"/>
</dbReference>
<keyword evidence="4" id="KW-1185">Reference proteome</keyword>
<dbReference type="RefSeq" id="WP_090094689.1">
    <property type="nucleotide sequence ID" value="NZ_FNIX01000001.1"/>
</dbReference>
<dbReference type="AlphaFoldDB" id="A0A1H0E3K5"/>
<comment type="subcellular location">
    <subcellularLocation>
        <location evidence="1">Membrane</location>
    </subcellularLocation>
</comment>
<evidence type="ECO:0000313" key="4">
    <source>
        <dbReference type="Proteomes" id="UP000199691"/>
    </source>
</evidence>
<evidence type="ECO:0000256" key="1">
    <source>
        <dbReference type="ARBA" id="ARBA00004370"/>
    </source>
</evidence>
<dbReference type="EMBL" id="FNIX01000001">
    <property type="protein sequence ID" value="SDN76992.1"/>
    <property type="molecule type" value="Genomic_DNA"/>
</dbReference>
<sequence>MRIFTARTVLGVAAVLAVLAFGFAAYAGVAWYSASHSSESSFAATRDEALRSGQVGITNFLTLDYRKVDEDLQRWLSSSTGDLRAEIDKDKDSRKKQLVDAKSVTTSKVLDAAITELDDRAGSASMIAVVESTVTPDGGQKVTKINRYLTELTRTEDGWKLSRLGPLRAGV</sequence>
<name>A0A1H0E3K5_9PSEU</name>
<dbReference type="OrthoDB" id="3472661at2"/>
<proteinExistence type="predicted"/>
<keyword evidence="2" id="KW-0472">Membrane</keyword>